<evidence type="ECO:0000313" key="3">
    <source>
        <dbReference type="Proteomes" id="UP001501532"/>
    </source>
</evidence>
<feature type="region of interest" description="Disordered" evidence="1">
    <location>
        <begin position="1"/>
        <end position="20"/>
    </location>
</feature>
<gene>
    <name evidence="2" type="ORF">GCM10010448_24440</name>
</gene>
<keyword evidence="3" id="KW-1185">Reference proteome</keyword>
<dbReference type="EMBL" id="BAAAUF010000018">
    <property type="protein sequence ID" value="GAA3040953.1"/>
    <property type="molecule type" value="Genomic_DNA"/>
</dbReference>
<evidence type="ECO:0000256" key="1">
    <source>
        <dbReference type="SAM" id="MobiDB-lite"/>
    </source>
</evidence>
<proteinExistence type="predicted"/>
<organism evidence="2 3">
    <name type="scientific">Streptomyces glomeratus</name>
    <dbReference type="NCBI Taxonomy" id="284452"/>
    <lineage>
        <taxon>Bacteria</taxon>
        <taxon>Bacillati</taxon>
        <taxon>Actinomycetota</taxon>
        <taxon>Actinomycetes</taxon>
        <taxon>Kitasatosporales</taxon>
        <taxon>Streptomycetaceae</taxon>
        <taxon>Streptomyces</taxon>
    </lineage>
</organism>
<comment type="caution">
    <text evidence="2">The sequence shown here is derived from an EMBL/GenBank/DDBJ whole genome shotgun (WGS) entry which is preliminary data.</text>
</comment>
<name>A0ABP6LGT4_9ACTN</name>
<protein>
    <submittedName>
        <fullName evidence="2">Uncharacterized protein</fullName>
    </submittedName>
</protein>
<dbReference type="Proteomes" id="UP001501532">
    <property type="component" value="Unassembled WGS sequence"/>
</dbReference>
<feature type="region of interest" description="Disordered" evidence="1">
    <location>
        <begin position="96"/>
        <end position="118"/>
    </location>
</feature>
<feature type="region of interest" description="Disordered" evidence="1">
    <location>
        <begin position="30"/>
        <end position="65"/>
    </location>
</feature>
<sequence length="312" mass="33703">MRAVHQPGEGAVGQRLGESYAVEARHLRQDRGPHHRIGVQRHHDEQPGLTAGEIGEGTADGLHGAAPRLPAVGRHQQDPAGGVVKVGEGRVPVVRRAPDRPAQGVDDRVPGDDDRRRGDTVVQQVVPCVSGGRQVEGRELRREPAVDLLGEGRVPVAGAQSRFEVHHGHPAVEGGQCPGERGRGVPLDEHRVRPFPPEQGAQPVEDAHGDVGEGLALAEDVEVVVGTDAEQRVHLVEQTAVLGGHRHGRPEERGPVERLDDGGHFDGLWSCSIDDHQSFHPSLLWKKRSSGTSESLFRGRDRHCRVCVPPPE</sequence>
<evidence type="ECO:0000313" key="2">
    <source>
        <dbReference type="EMBL" id="GAA3040953.1"/>
    </source>
</evidence>
<feature type="compositionally biased region" description="Basic and acidic residues" evidence="1">
    <location>
        <begin position="105"/>
        <end position="118"/>
    </location>
</feature>
<accession>A0ABP6LGT4</accession>
<reference evidence="3" key="1">
    <citation type="journal article" date="2019" name="Int. J. Syst. Evol. Microbiol.">
        <title>The Global Catalogue of Microorganisms (GCM) 10K type strain sequencing project: providing services to taxonomists for standard genome sequencing and annotation.</title>
        <authorList>
            <consortium name="The Broad Institute Genomics Platform"/>
            <consortium name="The Broad Institute Genome Sequencing Center for Infectious Disease"/>
            <person name="Wu L."/>
            <person name="Ma J."/>
        </authorList>
    </citation>
    <scope>NUCLEOTIDE SEQUENCE [LARGE SCALE GENOMIC DNA]</scope>
    <source>
        <strain evidence="3">JCM 9091</strain>
    </source>
</reference>